<comment type="caution">
    <text evidence="1">The sequence shown here is derived from an EMBL/GenBank/DDBJ whole genome shotgun (WGS) entry which is preliminary data.</text>
</comment>
<dbReference type="OrthoDB" id="2414723at2759"/>
<name>A0A8J1U159_OWEFU</name>
<dbReference type="PANTHER" id="PTHR14499:SF136">
    <property type="entry name" value="GH08630P"/>
    <property type="match status" value="1"/>
</dbReference>
<protein>
    <submittedName>
        <fullName evidence="1">Uncharacterized protein</fullName>
    </submittedName>
</protein>
<dbReference type="AlphaFoldDB" id="A0A8J1U159"/>
<accession>A0A8J1U159</accession>
<keyword evidence="2" id="KW-1185">Reference proteome</keyword>
<evidence type="ECO:0000313" key="1">
    <source>
        <dbReference type="EMBL" id="CAH1787265.1"/>
    </source>
</evidence>
<dbReference type="SUPFAM" id="SSF54695">
    <property type="entry name" value="POZ domain"/>
    <property type="match status" value="1"/>
</dbReference>
<gene>
    <name evidence="1" type="ORF">OFUS_LOCUS13006</name>
</gene>
<dbReference type="Proteomes" id="UP000749559">
    <property type="component" value="Unassembled WGS sequence"/>
</dbReference>
<evidence type="ECO:0000313" key="2">
    <source>
        <dbReference type="Proteomes" id="UP000749559"/>
    </source>
</evidence>
<organism evidence="1 2">
    <name type="scientific">Owenia fusiformis</name>
    <name type="common">Polychaete worm</name>
    <dbReference type="NCBI Taxonomy" id="6347"/>
    <lineage>
        <taxon>Eukaryota</taxon>
        <taxon>Metazoa</taxon>
        <taxon>Spiralia</taxon>
        <taxon>Lophotrochozoa</taxon>
        <taxon>Annelida</taxon>
        <taxon>Polychaeta</taxon>
        <taxon>Sedentaria</taxon>
        <taxon>Canalipalpata</taxon>
        <taxon>Sabellida</taxon>
        <taxon>Oweniida</taxon>
        <taxon>Oweniidae</taxon>
        <taxon>Owenia</taxon>
    </lineage>
</organism>
<dbReference type="InterPro" id="IPR011333">
    <property type="entry name" value="SKP1/BTB/POZ_sf"/>
</dbReference>
<proteinExistence type="predicted"/>
<dbReference type="Pfam" id="PF02214">
    <property type="entry name" value="BTB_2"/>
    <property type="match status" value="1"/>
</dbReference>
<sequence length="269" mass="31075">MLGLKSKVFRKKPSESYPGSNMGEVVISLNVGGFIYCTTLACMRKYPNSTLGRMFMSQPYVIMDNSDNYFLDRDGKLFRYVLNYIRDGELNLPENFDEFDQLEKEVSYYKILPLMRDIKKVREAHELLGQPKNIETSKYGCIIEIIESGNDVLLEFGYSEDSLYRFPPGLQELLKPTIYDVINDEKGIISRYTMKLSRLQCAARLKSKNWEFLGSVAVATGKNNHNNKEIRDKWYKDCSDRSLNTVVMDDAAMKKLLGPEKSFSHYTHL</sequence>
<dbReference type="Gene3D" id="3.30.710.10">
    <property type="entry name" value="Potassium Channel Kv1.1, Chain A"/>
    <property type="match status" value="1"/>
</dbReference>
<dbReference type="PANTHER" id="PTHR14499">
    <property type="entry name" value="POTASSIUM CHANNEL TETRAMERIZATION DOMAIN-CONTAINING"/>
    <property type="match status" value="1"/>
</dbReference>
<dbReference type="GO" id="GO:0051260">
    <property type="term" value="P:protein homooligomerization"/>
    <property type="evidence" value="ECO:0007669"/>
    <property type="project" value="InterPro"/>
</dbReference>
<reference evidence="1" key="1">
    <citation type="submission" date="2022-03" db="EMBL/GenBank/DDBJ databases">
        <authorList>
            <person name="Martin C."/>
        </authorList>
    </citation>
    <scope>NUCLEOTIDE SEQUENCE</scope>
</reference>
<dbReference type="InterPro" id="IPR003131">
    <property type="entry name" value="T1-type_BTB"/>
</dbReference>
<dbReference type="EMBL" id="CAIIXF020000006">
    <property type="protein sequence ID" value="CAH1787265.1"/>
    <property type="molecule type" value="Genomic_DNA"/>
</dbReference>